<dbReference type="OrthoDB" id="9793216at2"/>
<dbReference type="InterPro" id="IPR024775">
    <property type="entry name" value="DinB-like"/>
</dbReference>
<gene>
    <name evidence="2" type="ORF">AWW68_14405</name>
</gene>
<dbReference type="AlphaFoldDB" id="A0A150X576"/>
<reference evidence="2 3" key="1">
    <citation type="submission" date="2016-01" db="EMBL/GenBank/DDBJ databases">
        <title>Genome sequencing of Roseivirga spongicola UST030701-084.</title>
        <authorList>
            <person name="Selvaratnam C."/>
            <person name="Thevarajoo S."/>
            <person name="Goh K.M."/>
            <person name="Ee R."/>
            <person name="Chan K.-G."/>
            <person name="Chong C.S."/>
        </authorList>
    </citation>
    <scope>NUCLEOTIDE SEQUENCE [LARGE SCALE GENOMIC DNA]</scope>
    <source>
        <strain evidence="2 3">UST030701-084</strain>
    </source>
</reference>
<proteinExistence type="predicted"/>
<dbReference type="STRING" id="333140.AWW68_14405"/>
<accession>A0A150X576</accession>
<sequence length="170" mass="19348">MIRKPKAGEYNEFYSTYINKIEEDNLIKLLRAQLTSFSGFMSDISEEKSDYRYAAGKWSIKEVLNHINDTERIFAYRALCIARGEKQALPGMDQDEYQAASPTTTRSFSSLIEEFVAIRTSTLFLFDDMPESDSLKVGTASDHPVSVRALAGMIYGHCAHHTDVLKERYL</sequence>
<dbReference type="SUPFAM" id="SSF109854">
    <property type="entry name" value="DinB/YfiT-like putative metalloenzymes"/>
    <property type="match status" value="1"/>
</dbReference>
<dbReference type="Pfam" id="PF12867">
    <property type="entry name" value="DinB_2"/>
    <property type="match status" value="1"/>
</dbReference>
<evidence type="ECO:0000259" key="1">
    <source>
        <dbReference type="Pfam" id="PF12867"/>
    </source>
</evidence>
<dbReference type="Gene3D" id="1.20.120.450">
    <property type="entry name" value="dinb family like domain"/>
    <property type="match status" value="1"/>
</dbReference>
<dbReference type="Proteomes" id="UP000075606">
    <property type="component" value="Unassembled WGS sequence"/>
</dbReference>
<comment type="caution">
    <text evidence="2">The sequence shown here is derived from an EMBL/GenBank/DDBJ whole genome shotgun (WGS) entry which is preliminary data.</text>
</comment>
<dbReference type="InterPro" id="IPR034660">
    <property type="entry name" value="DinB/YfiT-like"/>
</dbReference>
<dbReference type="RefSeq" id="WP_068222843.1">
    <property type="nucleotide sequence ID" value="NZ_CP139724.1"/>
</dbReference>
<name>A0A150X576_9BACT</name>
<evidence type="ECO:0000313" key="3">
    <source>
        <dbReference type="Proteomes" id="UP000075606"/>
    </source>
</evidence>
<organism evidence="2 3">
    <name type="scientific">Roseivirga spongicola</name>
    <dbReference type="NCBI Taxonomy" id="333140"/>
    <lineage>
        <taxon>Bacteria</taxon>
        <taxon>Pseudomonadati</taxon>
        <taxon>Bacteroidota</taxon>
        <taxon>Cytophagia</taxon>
        <taxon>Cytophagales</taxon>
        <taxon>Roseivirgaceae</taxon>
        <taxon>Roseivirga</taxon>
    </lineage>
</organism>
<feature type="domain" description="DinB-like" evidence="1">
    <location>
        <begin position="31"/>
        <end position="162"/>
    </location>
</feature>
<dbReference type="EMBL" id="LRPC01000028">
    <property type="protein sequence ID" value="KYG73860.1"/>
    <property type="molecule type" value="Genomic_DNA"/>
</dbReference>
<keyword evidence="3" id="KW-1185">Reference proteome</keyword>
<protein>
    <recommendedName>
        <fullName evidence="1">DinB-like domain-containing protein</fullName>
    </recommendedName>
</protein>
<evidence type="ECO:0000313" key="2">
    <source>
        <dbReference type="EMBL" id="KYG73860.1"/>
    </source>
</evidence>